<dbReference type="EMBL" id="CP012700">
    <property type="protein sequence ID" value="ALH82168.1"/>
    <property type="molecule type" value="Genomic_DNA"/>
</dbReference>
<sequence length="83" mass="8807">MFDQSLGDDGIGVLVGLIEARHAVALSALDPDARRAAVIDDLVHYFGAAASRSIGYAEQDWLTEPWSLGGYAAHMPPALRQAA</sequence>
<dbReference type="RefSeq" id="WP_054589260.1">
    <property type="nucleotide sequence ID" value="NZ_CP012700.1"/>
</dbReference>
<dbReference type="AlphaFoldDB" id="A0A0N9V0G5"/>
<name>A0A0N9V0G5_SPHMC</name>
<feature type="domain" description="Amine oxidase" evidence="1">
    <location>
        <begin position="7"/>
        <end position="77"/>
    </location>
</feature>
<dbReference type="Pfam" id="PF01593">
    <property type="entry name" value="Amino_oxidase"/>
    <property type="match status" value="1"/>
</dbReference>
<dbReference type="SUPFAM" id="SSF54373">
    <property type="entry name" value="FAD-linked reductases, C-terminal domain"/>
    <property type="match status" value="1"/>
</dbReference>
<dbReference type="InterPro" id="IPR002937">
    <property type="entry name" value="Amino_oxidase"/>
</dbReference>
<protein>
    <recommendedName>
        <fullName evidence="1">Amine oxidase domain-containing protein</fullName>
    </recommendedName>
</protein>
<dbReference type="KEGG" id="smag:AN936_17935"/>
<dbReference type="OrthoDB" id="337830at2"/>
<dbReference type="PATRIC" id="fig|33050.5.peg.3719"/>
<organism evidence="2 3">
    <name type="scientific">Sphingopyxis macrogoltabida</name>
    <name type="common">Sphingomonas macrogoltabidus</name>
    <dbReference type="NCBI Taxonomy" id="33050"/>
    <lineage>
        <taxon>Bacteria</taxon>
        <taxon>Pseudomonadati</taxon>
        <taxon>Pseudomonadota</taxon>
        <taxon>Alphaproteobacteria</taxon>
        <taxon>Sphingomonadales</taxon>
        <taxon>Sphingomonadaceae</taxon>
        <taxon>Sphingopyxis</taxon>
    </lineage>
</organism>
<evidence type="ECO:0000259" key="1">
    <source>
        <dbReference type="Pfam" id="PF01593"/>
    </source>
</evidence>
<gene>
    <name evidence="2" type="ORF">AN936_17935</name>
</gene>
<evidence type="ECO:0000313" key="3">
    <source>
        <dbReference type="Proteomes" id="UP000058074"/>
    </source>
</evidence>
<evidence type="ECO:0000313" key="2">
    <source>
        <dbReference type="EMBL" id="ALH82168.1"/>
    </source>
</evidence>
<reference evidence="2 3" key="1">
    <citation type="journal article" date="2015" name="Genome Announc.">
        <title>Complete Genome Sequence of Polypropylene Glycol- and Polyethylene Glycol-Degrading Sphingopyxis macrogoltabida Strain EY-1.</title>
        <authorList>
            <person name="Ohtsubo Y."/>
            <person name="Nagata Y."/>
            <person name="Numata M."/>
            <person name="Tsuchikane K."/>
            <person name="Hosoyama A."/>
            <person name="Yamazoe A."/>
            <person name="Tsuda M."/>
            <person name="Fujita N."/>
            <person name="Kawai F."/>
        </authorList>
    </citation>
    <scope>NUCLEOTIDE SEQUENCE [LARGE SCALE GENOMIC DNA]</scope>
    <source>
        <strain evidence="2 3">EY-1</strain>
    </source>
</reference>
<dbReference type="Proteomes" id="UP000058074">
    <property type="component" value="Chromosome"/>
</dbReference>
<dbReference type="GO" id="GO:0016491">
    <property type="term" value="F:oxidoreductase activity"/>
    <property type="evidence" value="ECO:0007669"/>
    <property type="project" value="InterPro"/>
</dbReference>
<proteinExistence type="predicted"/>
<accession>A0A0N9V0G5</accession>
<dbReference type="Gene3D" id="3.90.660.10">
    <property type="match status" value="1"/>
</dbReference>